<gene>
    <name evidence="1" type="ORF">NAEGRDRAFT_75133</name>
</gene>
<evidence type="ECO:0000313" key="2">
    <source>
        <dbReference type="Proteomes" id="UP000006671"/>
    </source>
</evidence>
<accession>D2W190</accession>
<dbReference type="STRING" id="5762.D2W190"/>
<dbReference type="RefSeq" id="XP_002669887.1">
    <property type="nucleotide sequence ID" value="XM_002669841.1"/>
</dbReference>
<protein>
    <submittedName>
        <fullName evidence="1">Predicted protein</fullName>
    </submittedName>
</protein>
<reference evidence="1 2" key="1">
    <citation type="journal article" date="2010" name="Cell">
        <title>The genome of Naegleria gruberi illuminates early eukaryotic versatility.</title>
        <authorList>
            <person name="Fritz-Laylin L.K."/>
            <person name="Prochnik S.E."/>
            <person name="Ginger M.L."/>
            <person name="Dacks J.B."/>
            <person name="Carpenter M.L."/>
            <person name="Field M.C."/>
            <person name="Kuo A."/>
            <person name="Paredez A."/>
            <person name="Chapman J."/>
            <person name="Pham J."/>
            <person name="Shu S."/>
            <person name="Neupane R."/>
            <person name="Cipriano M."/>
            <person name="Mancuso J."/>
            <person name="Tu H."/>
            <person name="Salamov A."/>
            <person name="Lindquist E."/>
            <person name="Shapiro H."/>
            <person name="Lucas S."/>
            <person name="Grigoriev I.V."/>
            <person name="Cande W.Z."/>
            <person name="Fulton C."/>
            <person name="Rokhsar D.S."/>
            <person name="Dawson S.C."/>
        </authorList>
    </citation>
    <scope>NUCLEOTIDE SEQUENCE [LARGE SCALE GENOMIC DNA]</scope>
    <source>
        <strain evidence="1 2">NEG-M</strain>
    </source>
</reference>
<name>D2W190_NAEGR</name>
<dbReference type="PROSITE" id="PS51450">
    <property type="entry name" value="LRR"/>
    <property type="match status" value="1"/>
</dbReference>
<dbReference type="Gene3D" id="3.80.10.10">
    <property type="entry name" value="Ribonuclease Inhibitor"/>
    <property type="match status" value="1"/>
</dbReference>
<keyword evidence="2" id="KW-1185">Reference proteome</keyword>
<dbReference type="SUPFAM" id="SSF52058">
    <property type="entry name" value="L domain-like"/>
    <property type="match status" value="1"/>
</dbReference>
<proteinExistence type="predicted"/>
<dbReference type="OrthoDB" id="1904536at2759"/>
<dbReference type="Proteomes" id="UP000006671">
    <property type="component" value="Unassembled WGS sequence"/>
</dbReference>
<evidence type="ECO:0000313" key="1">
    <source>
        <dbReference type="EMBL" id="EFC37143.1"/>
    </source>
</evidence>
<dbReference type="InParanoid" id="D2W190"/>
<organism evidence="2">
    <name type="scientific">Naegleria gruberi</name>
    <name type="common">Amoeba</name>
    <dbReference type="NCBI Taxonomy" id="5762"/>
    <lineage>
        <taxon>Eukaryota</taxon>
        <taxon>Discoba</taxon>
        <taxon>Heterolobosea</taxon>
        <taxon>Tetramitia</taxon>
        <taxon>Eutetramitia</taxon>
        <taxon>Vahlkampfiidae</taxon>
        <taxon>Naegleria</taxon>
    </lineage>
</organism>
<dbReference type="EMBL" id="GG738921">
    <property type="protein sequence ID" value="EFC37143.1"/>
    <property type="molecule type" value="Genomic_DNA"/>
</dbReference>
<dbReference type="GeneID" id="8856700"/>
<sequence>MLNTETKLTFHHAIFELSEGYFFIDQILPFFSFNDLENLFLTSKHIAELVSRQHHIDYLAVFNAGLAHYSSSGNRNRWIDSTPPNEFPSLLQFANGIKVMIEAEGSWLIEYIIGYCRKVNKLFSISYDKYIYNWSQMDLSLIKNIEEFGLVRLDMYNFPKFMPLFEGKKVKQIKLSMGYIYQDIFEQTRPVLDKINFKELYYSISWVSSFNILSEGLSKEDLDFRNKIKISVGDVGIDQHHYSSLKNISKCFEFSSITIENATKKEEDYSDHKFDLFSKSYTLKAAFLTKVQSLALPKFSNTEPSAIEMHNIELALNSANIDTFHVLHTTKYLTELKLQDCHIDFSDIDAIDLKLLNNMVLNRCKFVKNGKQSNLEFIECISAPKLTNLTCGDLSLKSIPMISKSITTLKLGKNEIENIELERLDSMKGLTSLDLSNNKLNDLKNVQSIIGKFKDLKLNGNPIFKRMMINKNKLEFINDDCKHDVKRSTTVKHHCQKMEIPHLLELILQAFVKLPSI</sequence>
<dbReference type="AlphaFoldDB" id="D2W190"/>
<dbReference type="KEGG" id="ngr:NAEGRDRAFT_75133"/>
<dbReference type="VEuPathDB" id="AmoebaDB:NAEGRDRAFT_75133"/>
<dbReference type="InterPro" id="IPR001611">
    <property type="entry name" value="Leu-rich_rpt"/>
</dbReference>
<dbReference type="InterPro" id="IPR032675">
    <property type="entry name" value="LRR_dom_sf"/>
</dbReference>